<dbReference type="EMBL" id="FORH01000013">
    <property type="protein sequence ID" value="SFK27364.1"/>
    <property type="molecule type" value="Genomic_DNA"/>
</dbReference>
<dbReference type="Proteomes" id="UP000199630">
    <property type="component" value="Unassembled WGS sequence"/>
</dbReference>
<organism evidence="1 2">
    <name type="scientific">Celeribacter neptunius</name>
    <dbReference type="NCBI Taxonomy" id="588602"/>
    <lineage>
        <taxon>Bacteria</taxon>
        <taxon>Pseudomonadati</taxon>
        <taxon>Pseudomonadota</taxon>
        <taxon>Alphaproteobacteria</taxon>
        <taxon>Rhodobacterales</taxon>
        <taxon>Roseobacteraceae</taxon>
        <taxon>Celeribacter</taxon>
    </lineage>
</organism>
<dbReference type="AlphaFoldDB" id="A0A1I3Y673"/>
<keyword evidence="1" id="KW-0808">Transferase</keyword>
<accession>A0A1I3Y673</accession>
<name>A0A1I3Y673_9RHOB</name>
<dbReference type="Pfam" id="PF13704">
    <property type="entry name" value="Glyco_tranf_2_4"/>
    <property type="match status" value="1"/>
</dbReference>
<gene>
    <name evidence="1" type="ORF">SAMN04487991_4272</name>
</gene>
<proteinExistence type="predicted"/>
<sequence>MGERLVVTTMKDEGPFILEWVAWYLMLGFDHIVILYNDCTDHSPWLLTALDAEGLITALPYAAEPDRPVKQTALRLIREHPRVQEAEWVFPIDVDEFLVIHKGDGLLEDLIDAFEPERTHGIAVHWRCFGSAGYASWSDELTHRRFLLSSEHQHNCNVFFKTLIRWPRDFKKIGVHSPRRWNGEGSWGTAPNLMRRCDGRVMRGYHPNQSKISMTPAAWITHEYAQLNHYAVRTPESYALKRGTPSSAAGRDRYTEAFYRGKNRNEIEDDSALKYADRFDAVYEEITSEPKLMRLHHQCCMDYVERLGRANGFEAKDDPRWQHHRTEAARLR</sequence>
<protein>
    <submittedName>
        <fullName evidence="1">Glycosyl transferase family 2</fullName>
    </submittedName>
</protein>
<dbReference type="RefSeq" id="WP_177213248.1">
    <property type="nucleotide sequence ID" value="NZ_FORH01000013.1"/>
</dbReference>
<dbReference type="GO" id="GO:0016740">
    <property type="term" value="F:transferase activity"/>
    <property type="evidence" value="ECO:0007669"/>
    <property type="project" value="UniProtKB-KW"/>
</dbReference>
<evidence type="ECO:0000313" key="2">
    <source>
        <dbReference type="Proteomes" id="UP000199630"/>
    </source>
</evidence>
<keyword evidence="2" id="KW-1185">Reference proteome</keyword>
<evidence type="ECO:0000313" key="1">
    <source>
        <dbReference type="EMBL" id="SFK27364.1"/>
    </source>
</evidence>
<reference evidence="2" key="1">
    <citation type="submission" date="2016-10" db="EMBL/GenBank/DDBJ databases">
        <authorList>
            <person name="Varghese N."/>
            <person name="Submissions S."/>
        </authorList>
    </citation>
    <scope>NUCLEOTIDE SEQUENCE [LARGE SCALE GENOMIC DNA]</scope>
    <source>
        <strain evidence="2">DSM 26471</strain>
    </source>
</reference>
<dbReference type="STRING" id="588602.SAMN04487991_4272"/>